<evidence type="ECO:0000313" key="2">
    <source>
        <dbReference type="Proteomes" id="UP000235897"/>
    </source>
</evidence>
<reference evidence="1 2" key="1">
    <citation type="submission" date="2018-01" db="EMBL/GenBank/DDBJ databases">
        <title>Denitrification phenotypes of diverse strains of Pseudomonas stutzeri.</title>
        <authorList>
            <person name="Milligan D.A."/>
            <person name="Bergaust L."/>
            <person name="Bakken L.R."/>
            <person name="Frostegard A."/>
        </authorList>
    </citation>
    <scope>NUCLEOTIDE SEQUENCE [LARGE SCALE GENOMIC DNA]</scope>
    <source>
        <strain evidence="1 2">28a3</strain>
    </source>
</reference>
<comment type="caution">
    <text evidence="1">The sequence shown here is derived from an EMBL/GenBank/DDBJ whole genome shotgun (WGS) entry which is preliminary data.</text>
</comment>
<dbReference type="OrthoDB" id="6947994at2"/>
<organism evidence="1 2">
    <name type="scientific">Stutzerimonas stutzeri</name>
    <name type="common">Pseudomonas stutzeri</name>
    <dbReference type="NCBI Taxonomy" id="316"/>
    <lineage>
        <taxon>Bacteria</taxon>
        <taxon>Pseudomonadati</taxon>
        <taxon>Pseudomonadota</taxon>
        <taxon>Gammaproteobacteria</taxon>
        <taxon>Pseudomonadales</taxon>
        <taxon>Pseudomonadaceae</taxon>
        <taxon>Stutzerimonas</taxon>
    </lineage>
</organism>
<proteinExistence type="predicted"/>
<sequence>MNAAIVPFDQDARGITDQGAQIDAYSQVLLLGVFSDLCQYRDSETDQKRATELDGIVKRMGKLLERYEP</sequence>
<protein>
    <submittedName>
        <fullName evidence="1">Uncharacterized protein</fullName>
    </submittedName>
</protein>
<name>A0A2N8SNB1_STUST</name>
<dbReference type="AlphaFoldDB" id="A0A2N8SNB1"/>
<dbReference type="Proteomes" id="UP000235897">
    <property type="component" value="Unassembled WGS sequence"/>
</dbReference>
<gene>
    <name evidence="1" type="ORF">CXL00_17505</name>
</gene>
<dbReference type="RefSeq" id="WP_021208497.1">
    <property type="nucleotide sequence ID" value="NZ_JAMOIG010000011.1"/>
</dbReference>
<dbReference type="EMBL" id="POUW01000007">
    <property type="protein sequence ID" value="PNG03980.1"/>
    <property type="molecule type" value="Genomic_DNA"/>
</dbReference>
<accession>A0A2N8SNB1</accession>
<evidence type="ECO:0000313" key="1">
    <source>
        <dbReference type="EMBL" id="PNG03980.1"/>
    </source>
</evidence>